<organism evidence="2 3">
    <name type="scientific">Ensete ventricosum</name>
    <name type="common">Abyssinian banana</name>
    <name type="synonym">Musa ensete</name>
    <dbReference type="NCBI Taxonomy" id="4639"/>
    <lineage>
        <taxon>Eukaryota</taxon>
        <taxon>Viridiplantae</taxon>
        <taxon>Streptophyta</taxon>
        <taxon>Embryophyta</taxon>
        <taxon>Tracheophyta</taxon>
        <taxon>Spermatophyta</taxon>
        <taxon>Magnoliopsida</taxon>
        <taxon>Liliopsida</taxon>
        <taxon>Zingiberales</taxon>
        <taxon>Musaceae</taxon>
        <taxon>Ensete</taxon>
    </lineage>
</organism>
<feature type="region of interest" description="Disordered" evidence="1">
    <location>
        <begin position="188"/>
        <end position="238"/>
    </location>
</feature>
<evidence type="ECO:0000313" key="3">
    <source>
        <dbReference type="Proteomes" id="UP000287651"/>
    </source>
</evidence>
<sequence>MRWDLVGSSLGDSPKESGSSLGTRREITVRFSEVVGLCGMSGGWTTRATESGRRPITFGGSTAQLAVKPPVPQKTSLRRGLERGLDIARASVEQCEHGTSQRIDSYSSVDFGDRGVELFPSSRGNKHVGTHLKLQLEIVQRPEIFPSTVNPGLPVVIAEAFLSFTHQVQALAGMMQVIIPHIPQLMQSATPQQSAPSRHPSECSPNRPRLKRISPTWRDNNVPQLRRGREPQVSQSHDCKDTFGGMSETNDHFLKTTVDPPGIPCPTQRDPSRNRSMLLSTGLLLEATAPQRTKPTRDPQWRKDRDTTMTPRSLSGQGTRSTQTMTMP</sequence>
<feature type="region of interest" description="Disordered" evidence="1">
    <location>
        <begin position="1"/>
        <end position="24"/>
    </location>
</feature>
<dbReference type="Proteomes" id="UP000287651">
    <property type="component" value="Unassembled WGS sequence"/>
</dbReference>
<gene>
    <name evidence="2" type="ORF">B296_00007205</name>
</gene>
<proteinExistence type="predicted"/>
<name>A0A426ZLD3_ENSVE</name>
<feature type="compositionally biased region" description="Polar residues" evidence="1">
    <location>
        <begin position="308"/>
        <end position="328"/>
    </location>
</feature>
<dbReference type="EMBL" id="AMZH03006043">
    <property type="protein sequence ID" value="RRT64813.1"/>
    <property type="molecule type" value="Genomic_DNA"/>
</dbReference>
<reference evidence="2 3" key="1">
    <citation type="journal article" date="2014" name="Agronomy (Basel)">
        <title>A Draft Genome Sequence for Ensete ventricosum, the Drought-Tolerant Tree Against Hunger.</title>
        <authorList>
            <person name="Harrison J."/>
            <person name="Moore K.A."/>
            <person name="Paszkiewicz K."/>
            <person name="Jones T."/>
            <person name="Grant M."/>
            <person name="Ambacheew D."/>
            <person name="Muzemil S."/>
            <person name="Studholme D.J."/>
        </authorList>
    </citation>
    <scope>NUCLEOTIDE SEQUENCE [LARGE SCALE GENOMIC DNA]</scope>
</reference>
<accession>A0A426ZLD3</accession>
<feature type="compositionally biased region" description="Basic and acidic residues" evidence="1">
    <location>
        <begin position="295"/>
        <end position="307"/>
    </location>
</feature>
<dbReference type="AlphaFoldDB" id="A0A426ZLD3"/>
<evidence type="ECO:0000256" key="1">
    <source>
        <dbReference type="SAM" id="MobiDB-lite"/>
    </source>
</evidence>
<feature type="region of interest" description="Disordered" evidence="1">
    <location>
        <begin position="284"/>
        <end position="328"/>
    </location>
</feature>
<protein>
    <submittedName>
        <fullName evidence="2">Uncharacterized protein</fullName>
    </submittedName>
</protein>
<evidence type="ECO:0000313" key="2">
    <source>
        <dbReference type="EMBL" id="RRT64813.1"/>
    </source>
</evidence>
<comment type="caution">
    <text evidence="2">The sequence shown here is derived from an EMBL/GenBank/DDBJ whole genome shotgun (WGS) entry which is preliminary data.</text>
</comment>